<reference evidence="6" key="1">
    <citation type="submission" date="2016-04" db="UniProtKB">
        <authorList>
            <consortium name="WormBaseParasite"/>
        </authorList>
    </citation>
    <scope>IDENTIFICATION</scope>
</reference>
<feature type="transmembrane region" description="Helical" evidence="2">
    <location>
        <begin position="7"/>
        <end position="32"/>
    </location>
</feature>
<organism evidence="6">
    <name type="scientific">Anisakis simplex</name>
    <name type="common">Herring worm</name>
    <dbReference type="NCBI Taxonomy" id="6269"/>
    <lineage>
        <taxon>Eukaryota</taxon>
        <taxon>Metazoa</taxon>
        <taxon>Ecdysozoa</taxon>
        <taxon>Nematoda</taxon>
        <taxon>Chromadorea</taxon>
        <taxon>Rhabditida</taxon>
        <taxon>Spirurina</taxon>
        <taxon>Ascaridomorpha</taxon>
        <taxon>Ascaridoidea</taxon>
        <taxon>Anisakidae</taxon>
        <taxon>Anisakis</taxon>
        <taxon>Anisakis simplex complex</taxon>
    </lineage>
</organism>
<dbReference type="PROSITE" id="PS50234">
    <property type="entry name" value="VWFA"/>
    <property type="match status" value="3"/>
</dbReference>
<keyword evidence="5" id="KW-1185">Reference proteome</keyword>
<proteinExistence type="predicted"/>
<evidence type="ECO:0000313" key="4">
    <source>
        <dbReference type="EMBL" id="VDK42642.1"/>
    </source>
</evidence>
<evidence type="ECO:0000256" key="1">
    <source>
        <dbReference type="SAM" id="MobiDB-lite"/>
    </source>
</evidence>
<dbReference type="Gene3D" id="3.40.50.410">
    <property type="entry name" value="von Willebrand factor, type A domain"/>
    <property type="match status" value="2"/>
</dbReference>
<feature type="domain" description="VWFA" evidence="3">
    <location>
        <begin position="265"/>
        <end position="446"/>
    </location>
</feature>
<feature type="compositionally biased region" description="Pro residues" evidence="1">
    <location>
        <begin position="249"/>
        <end position="259"/>
    </location>
</feature>
<dbReference type="Proteomes" id="UP000267096">
    <property type="component" value="Unassembled WGS sequence"/>
</dbReference>
<evidence type="ECO:0000313" key="6">
    <source>
        <dbReference type="WBParaSite" id="ASIM_0001070301-mRNA-1"/>
    </source>
</evidence>
<gene>
    <name evidence="4" type="ORF">ASIM_LOCUS10261</name>
</gene>
<protein>
    <submittedName>
        <fullName evidence="6">VWFA domain-containing protein</fullName>
    </submittedName>
</protein>
<feature type="domain" description="VWFA" evidence="3">
    <location>
        <begin position="48"/>
        <end position="229"/>
    </location>
</feature>
<dbReference type="SMART" id="SM00327">
    <property type="entry name" value="VWA"/>
    <property type="match status" value="2"/>
</dbReference>
<accession>A0A158PMZ9</accession>
<feature type="region of interest" description="Disordered" evidence="1">
    <location>
        <begin position="238"/>
        <end position="263"/>
    </location>
</feature>
<feature type="domain" description="VWFA" evidence="3">
    <location>
        <begin position="494"/>
        <end position="649"/>
    </location>
</feature>
<evidence type="ECO:0000259" key="3">
    <source>
        <dbReference type="PROSITE" id="PS50234"/>
    </source>
</evidence>
<dbReference type="EMBL" id="UYRR01030991">
    <property type="protein sequence ID" value="VDK42642.1"/>
    <property type="molecule type" value="Genomic_DNA"/>
</dbReference>
<reference evidence="4 5" key="2">
    <citation type="submission" date="2018-11" db="EMBL/GenBank/DDBJ databases">
        <authorList>
            <consortium name="Pathogen Informatics"/>
        </authorList>
    </citation>
    <scope>NUCLEOTIDE SEQUENCE [LARGE SCALE GENOMIC DNA]</scope>
</reference>
<name>A0A158PMZ9_ANISI</name>
<dbReference type="Pfam" id="PF00092">
    <property type="entry name" value="VWA"/>
    <property type="match status" value="2"/>
</dbReference>
<keyword evidence="2" id="KW-1133">Transmembrane helix</keyword>
<evidence type="ECO:0000313" key="5">
    <source>
        <dbReference type="Proteomes" id="UP000267096"/>
    </source>
</evidence>
<dbReference type="AlphaFoldDB" id="A0A158PMZ9"/>
<keyword evidence="2" id="KW-0472">Membrane</keyword>
<dbReference type="InterPro" id="IPR036465">
    <property type="entry name" value="vWFA_dom_sf"/>
</dbReference>
<dbReference type="InterPro" id="IPR002035">
    <property type="entry name" value="VWF_A"/>
</dbReference>
<dbReference type="OrthoDB" id="10508649at2759"/>
<keyword evidence="2" id="KW-0812">Transmembrane</keyword>
<dbReference type="SUPFAM" id="SSF53300">
    <property type="entry name" value="vWA-like"/>
    <property type="match status" value="2"/>
</dbReference>
<dbReference type="WBParaSite" id="ASIM_0001070301-mRNA-1">
    <property type="protein sequence ID" value="ASIM_0001070301-mRNA-1"/>
    <property type="gene ID" value="ASIM_0001070301"/>
</dbReference>
<sequence>MASKTTYIFAAIAALIVALLIVCIGLLSAIFVNQQKQPPVPNANVIKNVVVLADASSGVDEMILTNEADFLSKYFRDSLLKPSKDYTVKIAASAFASQLSSELNYVDLSDADEVNKLADKIRNSHTDQPLDIGAALSSLIKRKQMTIFAASPLGQYTLVLMASGQGKNYETAKANAQTLKDNGITLITIDLNGNREELNDIASSVEDSFNGKPISSGDTTGMSQLAKRISDVVDQQPPVTIQPSTETPSQPPTPTPSHHPPANTRVLILVDGSKGITQPQMIKQTAFIENQLREAMLYPSEHGHRTEVLLIAYAFDTSPDNSEYITLDLSEWVQPVMNTKLAPVTTFVEPLDLLQLGQALTEVSTQEVLPTHLLVLASGQGTDFQKALTAAQKLKDKQVKIITLATVGESSELNSISSDPSFALDGRDILTGQDLESMAKNIVKCIYPQSALPSKPKPRKRISQKVVLKQKPKLTPAEVAPQLPVITAVPTSNDFVILIDVSTGTGVGDLVKKDSLIPKLNTKFAGRPNRVEIIPYAYFTAAVAEKFTDLSDTDEILKQIHTAEIATITSFMSPLDEYNLEYTLKLLNGSYFVKSTETKIVLITNDQDSTASQQVNKQAKDYAKDIITGTNKKLAVIGINGKIKAYDEIPNKPDMNIDGSAIKLNTVLY</sequence>
<evidence type="ECO:0000256" key="2">
    <source>
        <dbReference type="SAM" id="Phobius"/>
    </source>
</evidence>